<dbReference type="NCBIfam" id="NF004826">
    <property type="entry name" value="PRK06182.1"/>
    <property type="match status" value="1"/>
</dbReference>
<organism evidence="4 5">
    <name type="scientific">Acinetobacter marinus</name>
    <dbReference type="NCBI Taxonomy" id="281375"/>
    <lineage>
        <taxon>Bacteria</taxon>
        <taxon>Pseudomonadati</taxon>
        <taxon>Pseudomonadota</taxon>
        <taxon>Gammaproteobacteria</taxon>
        <taxon>Moraxellales</taxon>
        <taxon>Moraxellaceae</taxon>
        <taxon>Acinetobacter</taxon>
    </lineage>
</organism>
<dbReference type="GO" id="GO:0016491">
    <property type="term" value="F:oxidoreductase activity"/>
    <property type="evidence" value="ECO:0007669"/>
    <property type="project" value="UniProtKB-KW"/>
</dbReference>
<dbReference type="OrthoDB" id="9775296at2"/>
<accession>A0A1G6HGZ0</accession>
<dbReference type="AlphaFoldDB" id="A0A1G6HGZ0"/>
<evidence type="ECO:0000256" key="3">
    <source>
        <dbReference type="RuleBase" id="RU000363"/>
    </source>
</evidence>
<evidence type="ECO:0000313" key="4">
    <source>
        <dbReference type="EMBL" id="SDB93510.1"/>
    </source>
</evidence>
<dbReference type="PRINTS" id="PR00081">
    <property type="entry name" value="GDHRDH"/>
</dbReference>
<evidence type="ECO:0000256" key="2">
    <source>
        <dbReference type="ARBA" id="ARBA00023002"/>
    </source>
</evidence>
<keyword evidence="2" id="KW-0560">Oxidoreductase</keyword>
<dbReference type="Pfam" id="PF00106">
    <property type="entry name" value="adh_short"/>
    <property type="match status" value="1"/>
</dbReference>
<protein>
    <submittedName>
        <fullName evidence="4">Short-chain dehydrogenase</fullName>
    </submittedName>
</protein>
<dbReference type="PANTHER" id="PTHR44169:SF6">
    <property type="entry name" value="NADPH-DEPENDENT 1-ACYLDIHYDROXYACETONE PHOSPHATE REDUCTASE"/>
    <property type="match status" value="1"/>
</dbReference>
<dbReference type="EMBL" id="FMYK01000002">
    <property type="protein sequence ID" value="SDB93510.1"/>
    <property type="molecule type" value="Genomic_DNA"/>
</dbReference>
<sequence>MSKLQSKDQVVLITGGSSGMGKAFTQALLQQGAIVYAVARRLEAMNELKNLGARTLKMDISKSEDIHQVVKQINRETQGVDILINCAGFGLYGAMEDTSIDDARYQFEVNLFGMAELTQQILPTMRSKNKGRIINISSMGGKIYTPLGSWYHASKHAVEGWSDCLRLELKAFNIDVVVIEPGAINTEFAGVMVQPMLERSGQTAYANMAQSVANATNESVRKGELSEVQVVVDMLLKAVNDRQPKTRYVGGKYAKMMIFVRKWFGDRIFDMMVMSVVK</sequence>
<dbReference type="RefSeq" id="WP_092616686.1">
    <property type="nucleotide sequence ID" value="NZ_FMYK01000002.1"/>
</dbReference>
<keyword evidence="5" id="KW-1185">Reference proteome</keyword>
<dbReference type="Gene3D" id="3.40.50.720">
    <property type="entry name" value="NAD(P)-binding Rossmann-like Domain"/>
    <property type="match status" value="1"/>
</dbReference>
<proteinExistence type="inferred from homology"/>
<evidence type="ECO:0000313" key="5">
    <source>
        <dbReference type="Proteomes" id="UP000242317"/>
    </source>
</evidence>
<comment type="similarity">
    <text evidence="1 3">Belongs to the short-chain dehydrogenases/reductases (SDR) family.</text>
</comment>
<dbReference type="InterPro" id="IPR036291">
    <property type="entry name" value="NAD(P)-bd_dom_sf"/>
</dbReference>
<dbReference type="SUPFAM" id="SSF51735">
    <property type="entry name" value="NAD(P)-binding Rossmann-fold domains"/>
    <property type="match status" value="1"/>
</dbReference>
<evidence type="ECO:0000256" key="1">
    <source>
        <dbReference type="ARBA" id="ARBA00006484"/>
    </source>
</evidence>
<dbReference type="PRINTS" id="PR00080">
    <property type="entry name" value="SDRFAMILY"/>
</dbReference>
<gene>
    <name evidence="4" type="ORF">SAMN05421749_102239</name>
</gene>
<dbReference type="CDD" id="cd05374">
    <property type="entry name" value="17beta-HSD-like_SDR_c"/>
    <property type="match status" value="1"/>
</dbReference>
<dbReference type="InterPro" id="IPR002347">
    <property type="entry name" value="SDR_fam"/>
</dbReference>
<dbReference type="Proteomes" id="UP000242317">
    <property type="component" value="Unassembled WGS sequence"/>
</dbReference>
<dbReference type="PANTHER" id="PTHR44169">
    <property type="entry name" value="NADPH-DEPENDENT 1-ACYLDIHYDROXYACETONE PHOSPHATE REDUCTASE"/>
    <property type="match status" value="1"/>
</dbReference>
<reference evidence="5" key="1">
    <citation type="submission" date="2016-09" db="EMBL/GenBank/DDBJ databases">
        <authorList>
            <person name="Varghese N."/>
            <person name="Submissions S."/>
        </authorList>
    </citation>
    <scope>NUCLEOTIDE SEQUENCE [LARGE SCALE GENOMIC DNA]</scope>
    <source>
        <strain evidence="5">ANC 3699</strain>
    </source>
</reference>
<name>A0A1G6HGZ0_9GAMM</name>